<evidence type="ECO:0000313" key="1">
    <source>
        <dbReference type="EMBL" id="HGI87506.1"/>
    </source>
</evidence>
<organism evidence="1">
    <name type="scientific">Ignisphaera aggregans</name>
    <dbReference type="NCBI Taxonomy" id="334771"/>
    <lineage>
        <taxon>Archaea</taxon>
        <taxon>Thermoproteota</taxon>
        <taxon>Thermoprotei</taxon>
        <taxon>Desulfurococcales</taxon>
        <taxon>Desulfurococcaceae</taxon>
        <taxon>Ignisphaera</taxon>
    </lineage>
</organism>
<protein>
    <submittedName>
        <fullName evidence="1">Uncharacterized protein</fullName>
    </submittedName>
</protein>
<dbReference type="AlphaFoldDB" id="A0A7C4FG80"/>
<reference evidence="1" key="1">
    <citation type="journal article" date="2020" name="mSystems">
        <title>Genome- and Community-Level Interaction Insights into Carbon Utilization and Element Cycling Functions of Hydrothermarchaeota in Hydrothermal Sediment.</title>
        <authorList>
            <person name="Zhou Z."/>
            <person name="Liu Y."/>
            <person name="Xu W."/>
            <person name="Pan J."/>
            <person name="Luo Z.H."/>
            <person name="Li M."/>
        </authorList>
    </citation>
    <scope>NUCLEOTIDE SEQUENCE [LARGE SCALE GENOMIC DNA]</scope>
    <source>
        <strain evidence="1">SpSt-732</strain>
    </source>
</reference>
<sequence>MFKISVLRALTLALKNVSSKIESMASNLESKKAEESTVEFADNRERAVESVVCIPLIPGPVCYERSEDGYLRAL</sequence>
<accession>A0A7C4FG80</accession>
<gene>
    <name evidence="1" type="ORF">ENV14_03835</name>
</gene>
<name>A0A7C4FG80_9CREN</name>
<proteinExistence type="predicted"/>
<dbReference type="EMBL" id="DTFF01000036">
    <property type="protein sequence ID" value="HGI87506.1"/>
    <property type="molecule type" value="Genomic_DNA"/>
</dbReference>
<comment type="caution">
    <text evidence="1">The sequence shown here is derived from an EMBL/GenBank/DDBJ whole genome shotgun (WGS) entry which is preliminary data.</text>
</comment>